<sequence length="195" mass="20502" precursor="true">MNHARQCLALFTLAVLPCVATAQPPGRGGPPGQGGPGGRGGSPLEMMSQLFDQADANRDGSLTKAELQSAMESEAGNQRGGFQRGGNQQRPGGPPPQDGEQMGRQHGGEHGGQHGGQHAGAPPRPGQVLPDFMIQTLNLNEKQTKQLAALQADVDKRLAALLTDEQQQQLQNPPMHGPPGQGGQDQENGRPQRPQ</sequence>
<evidence type="ECO:0000259" key="3">
    <source>
        <dbReference type="PROSITE" id="PS50222"/>
    </source>
</evidence>
<keyword evidence="5" id="KW-1185">Reference proteome</keyword>
<dbReference type="Proteomes" id="UP000318288">
    <property type="component" value="Unassembled WGS sequence"/>
</dbReference>
<feature type="domain" description="EF-hand" evidence="3">
    <location>
        <begin position="42"/>
        <end position="77"/>
    </location>
</feature>
<dbReference type="InterPro" id="IPR018247">
    <property type="entry name" value="EF_Hand_1_Ca_BS"/>
</dbReference>
<feature type="region of interest" description="Disordered" evidence="1">
    <location>
        <begin position="161"/>
        <end position="195"/>
    </location>
</feature>
<name>A0A5C6F4H4_9BACT</name>
<evidence type="ECO:0000256" key="2">
    <source>
        <dbReference type="SAM" id="SignalP"/>
    </source>
</evidence>
<dbReference type="PROSITE" id="PS50222">
    <property type="entry name" value="EF_HAND_2"/>
    <property type="match status" value="1"/>
</dbReference>
<feature type="signal peptide" evidence="2">
    <location>
        <begin position="1"/>
        <end position="22"/>
    </location>
</feature>
<feature type="region of interest" description="Disordered" evidence="1">
    <location>
        <begin position="23"/>
        <end position="132"/>
    </location>
</feature>
<gene>
    <name evidence="4" type="ORF">Poly51_30780</name>
</gene>
<dbReference type="RefSeq" id="WP_146458593.1">
    <property type="nucleotide sequence ID" value="NZ_SJPW01000004.1"/>
</dbReference>
<protein>
    <recommendedName>
        <fullName evidence="3">EF-hand domain-containing protein</fullName>
    </recommendedName>
</protein>
<dbReference type="AlphaFoldDB" id="A0A5C6F4H4"/>
<reference evidence="4 5" key="1">
    <citation type="submission" date="2019-02" db="EMBL/GenBank/DDBJ databases">
        <title>Deep-cultivation of Planctomycetes and their phenomic and genomic characterization uncovers novel biology.</title>
        <authorList>
            <person name="Wiegand S."/>
            <person name="Jogler M."/>
            <person name="Boedeker C."/>
            <person name="Pinto D."/>
            <person name="Vollmers J."/>
            <person name="Rivas-Marin E."/>
            <person name="Kohn T."/>
            <person name="Peeters S.H."/>
            <person name="Heuer A."/>
            <person name="Rast P."/>
            <person name="Oberbeckmann S."/>
            <person name="Bunk B."/>
            <person name="Jeske O."/>
            <person name="Meyerdierks A."/>
            <person name="Storesund J.E."/>
            <person name="Kallscheuer N."/>
            <person name="Luecker S."/>
            <person name="Lage O.M."/>
            <person name="Pohl T."/>
            <person name="Merkel B.J."/>
            <person name="Hornburger P."/>
            <person name="Mueller R.-W."/>
            <person name="Bruemmer F."/>
            <person name="Labrenz M."/>
            <person name="Spormann A.M."/>
            <person name="Op Den Camp H."/>
            <person name="Overmann J."/>
            <person name="Amann R."/>
            <person name="Jetten M.S.M."/>
            <person name="Mascher T."/>
            <person name="Medema M.H."/>
            <person name="Devos D.P."/>
            <person name="Kaster A.-K."/>
            <person name="Ovreas L."/>
            <person name="Rohde M."/>
            <person name="Galperin M.Y."/>
            <person name="Jogler C."/>
        </authorList>
    </citation>
    <scope>NUCLEOTIDE SEQUENCE [LARGE SCALE GENOMIC DNA]</scope>
    <source>
        <strain evidence="4 5">Poly51</strain>
    </source>
</reference>
<dbReference type="OrthoDB" id="290555at2"/>
<dbReference type="GO" id="GO:0005509">
    <property type="term" value="F:calcium ion binding"/>
    <property type="evidence" value="ECO:0007669"/>
    <property type="project" value="InterPro"/>
</dbReference>
<evidence type="ECO:0000313" key="5">
    <source>
        <dbReference type="Proteomes" id="UP000318288"/>
    </source>
</evidence>
<dbReference type="SUPFAM" id="SSF47473">
    <property type="entry name" value="EF-hand"/>
    <property type="match status" value="1"/>
</dbReference>
<proteinExistence type="predicted"/>
<dbReference type="InterPro" id="IPR002048">
    <property type="entry name" value="EF_hand_dom"/>
</dbReference>
<keyword evidence="2" id="KW-0732">Signal</keyword>
<dbReference type="EMBL" id="SJPW01000004">
    <property type="protein sequence ID" value="TWU54361.1"/>
    <property type="molecule type" value="Genomic_DNA"/>
</dbReference>
<feature type="compositionally biased region" description="Basic and acidic residues" evidence="1">
    <location>
        <begin position="101"/>
        <end position="112"/>
    </location>
</feature>
<evidence type="ECO:0000313" key="4">
    <source>
        <dbReference type="EMBL" id="TWU54361.1"/>
    </source>
</evidence>
<dbReference type="InterPro" id="IPR011992">
    <property type="entry name" value="EF-hand-dom_pair"/>
</dbReference>
<organism evidence="4 5">
    <name type="scientific">Rubripirellula tenax</name>
    <dbReference type="NCBI Taxonomy" id="2528015"/>
    <lineage>
        <taxon>Bacteria</taxon>
        <taxon>Pseudomonadati</taxon>
        <taxon>Planctomycetota</taxon>
        <taxon>Planctomycetia</taxon>
        <taxon>Pirellulales</taxon>
        <taxon>Pirellulaceae</taxon>
        <taxon>Rubripirellula</taxon>
    </lineage>
</organism>
<feature type="chain" id="PRO_5022718678" description="EF-hand domain-containing protein" evidence="2">
    <location>
        <begin position="23"/>
        <end position="195"/>
    </location>
</feature>
<evidence type="ECO:0000256" key="1">
    <source>
        <dbReference type="SAM" id="MobiDB-lite"/>
    </source>
</evidence>
<feature type="compositionally biased region" description="Gly residues" evidence="1">
    <location>
        <begin position="29"/>
        <end position="41"/>
    </location>
</feature>
<dbReference type="Gene3D" id="1.10.238.10">
    <property type="entry name" value="EF-hand"/>
    <property type="match status" value="1"/>
</dbReference>
<dbReference type="PROSITE" id="PS00018">
    <property type="entry name" value="EF_HAND_1"/>
    <property type="match status" value="1"/>
</dbReference>
<accession>A0A5C6F4H4</accession>
<comment type="caution">
    <text evidence="4">The sequence shown here is derived from an EMBL/GenBank/DDBJ whole genome shotgun (WGS) entry which is preliminary data.</text>
</comment>